<name>A0A2X4X0Q6_9NOCA</name>
<reference evidence="1 2" key="1">
    <citation type="submission" date="2018-06" db="EMBL/GenBank/DDBJ databases">
        <authorList>
            <consortium name="Pathogen Informatics"/>
            <person name="Doyle S."/>
        </authorList>
    </citation>
    <scope>NUCLEOTIDE SEQUENCE [LARGE SCALE GENOMIC DNA]</scope>
    <source>
        <strain evidence="1 2">NCTC10994</strain>
    </source>
</reference>
<gene>
    <name evidence="1" type="ORF">NCTC10994_02361</name>
</gene>
<accession>A0A2X4X0Q6</accession>
<evidence type="ECO:0000313" key="2">
    <source>
        <dbReference type="Proteomes" id="UP000249091"/>
    </source>
</evidence>
<protein>
    <submittedName>
        <fullName evidence="1">Uncharacterized protein</fullName>
    </submittedName>
</protein>
<organism evidence="1 2">
    <name type="scientific">Rhodococcus coprophilus</name>
    <dbReference type="NCBI Taxonomy" id="38310"/>
    <lineage>
        <taxon>Bacteria</taxon>
        <taxon>Bacillati</taxon>
        <taxon>Actinomycetota</taxon>
        <taxon>Actinomycetes</taxon>
        <taxon>Mycobacteriales</taxon>
        <taxon>Nocardiaceae</taxon>
        <taxon>Rhodococcus</taxon>
    </lineage>
</organism>
<dbReference type="KEGG" id="rcr:NCTC10994_02361"/>
<dbReference type="AlphaFoldDB" id="A0A2X4X0Q6"/>
<dbReference type="RefSeq" id="WP_231922853.1">
    <property type="nucleotide sequence ID" value="NZ_JAFBBL010000001.1"/>
</dbReference>
<proteinExistence type="predicted"/>
<evidence type="ECO:0000313" key="1">
    <source>
        <dbReference type="EMBL" id="SQI32915.1"/>
    </source>
</evidence>
<keyword evidence="2" id="KW-1185">Reference proteome</keyword>
<dbReference type="EMBL" id="LS483468">
    <property type="protein sequence ID" value="SQI32915.1"/>
    <property type="molecule type" value="Genomic_DNA"/>
</dbReference>
<sequence length="105" mass="11926">MANTSNPRTFVPCQREGCQGTAFEERKYCCYLCRTVAHELENAQRACEALGDFELTNELWAQVVALSDECSRYLDLGFKLRTLAMEAGVTPKQWQDIRRGRVTTG</sequence>
<dbReference type="Proteomes" id="UP000249091">
    <property type="component" value="Chromosome 1"/>
</dbReference>